<dbReference type="Pfam" id="PF11807">
    <property type="entry name" value="UstYa"/>
    <property type="match status" value="1"/>
</dbReference>
<proteinExistence type="inferred from homology"/>
<organism evidence="2 3">
    <name type="scientific">Amylocarpus encephaloides</name>
    <dbReference type="NCBI Taxonomy" id="45428"/>
    <lineage>
        <taxon>Eukaryota</taxon>
        <taxon>Fungi</taxon>
        <taxon>Dikarya</taxon>
        <taxon>Ascomycota</taxon>
        <taxon>Pezizomycotina</taxon>
        <taxon>Leotiomycetes</taxon>
        <taxon>Helotiales</taxon>
        <taxon>Helotiales incertae sedis</taxon>
        <taxon>Amylocarpus</taxon>
    </lineage>
</organism>
<accession>A0A9P8C4L2</accession>
<reference evidence="2" key="1">
    <citation type="journal article" date="2021" name="IMA Fungus">
        <title>Genomic characterization of three marine fungi, including Emericellopsis atlantica sp. nov. with signatures of a generalist lifestyle and marine biomass degradation.</title>
        <authorList>
            <person name="Hagestad O.C."/>
            <person name="Hou L."/>
            <person name="Andersen J.H."/>
            <person name="Hansen E.H."/>
            <person name="Altermark B."/>
            <person name="Li C."/>
            <person name="Kuhnert E."/>
            <person name="Cox R.J."/>
            <person name="Crous P.W."/>
            <person name="Spatafora J.W."/>
            <person name="Lail K."/>
            <person name="Amirebrahimi M."/>
            <person name="Lipzen A."/>
            <person name="Pangilinan J."/>
            <person name="Andreopoulos W."/>
            <person name="Hayes R.D."/>
            <person name="Ng V."/>
            <person name="Grigoriev I.V."/>
            <person name="Jackson S.A."/>
            <person name="Sutton T.D.S."/>
            <person name="Dobson A.D.W."/>
            <person name="Rama T."/>
        </authorList>
    </citation>
    <scope>NUCLEOTIDE SEQUENCE</scope>
    <source>
        <strain evidence="2">TRa018bII</strain>
    </source>
</reference>
<evidence type="ECO:0000256" key="1">
    <source>
        <dbReference type="ARBA" id="ARBA00035112"/>
    </source>
</evidence>
<evidence type="ECO:0000313" key="3">
    <source>
        <dbReference type="Proteomes" id="UP000824998"/>
    </source>
</evidence>
<dbReference type="OrthoDB" id="3687641at2759"/>
<gene>
    <name evidence="2" type="ORF">BJ875DRAFT_463674</name>
</gene>
<protein>
    <recommendedName>
        <fullName evidence="4">Tat pathway signal sequence</fullName>
    </recommendedName>
</protein>
<dbReference type="GO" id="GO:0043386">
    <property type="term" value="P:mycotoxin biosynthetic process"/>
    <property type="evidence" value="ECO:0007669"/>
    <property type="project" value="InterPro"/>
</dbReference>
<keyword evidence="3" id="KW-1185">Reference proteome</keyword>
<sequence length="208" mass="24153">MARTSQPSPLLKDLKIEYHVRQFNGSFLQEEIYRKEASPEVDEAWQSLGVDYKSVVIPSDQAALSGFTEDHTQIRPEHGGGYPANVEGLHHLRCLNLLRQGLYYNYDYYQEKQESAFLNGEPILRLHITHCLDILRQQLMCTVDFGVLGRVWWNKKDPTAFPDFNTKHKCLNFEDVKNWAFEHQTPERVPDDYLVPPRDLDIVSEGMS</sequence>
<dbReference type="PANTHER" id="PTHR33365">
    <property type="entry name" value="YALI0B05434P"/>
    <property type="match status" value="1"/>
</dbReference>
<comment type="caution">
    <text evidence="2">The sequence shown here is derived from an EMBL/GenBank/DDBJ whole genome shotgun (WGS) entry which is preliminary data.</text>
</comment>
<dbReference type="AlphaFoldDB" id="A0A9P8C4L2"/>
<dbReference type="InterPro" id="IPR021765">
    <property type="entry name" value="UstYa-like"/>
</dbReference>
<evidence type="ECO:0008006" key="4">
    <source>
        <dbReference type="Google" id="ProtNLM"/>
    </source>
</evidence>
<dbReference type="Proteomes" id="UP000824998">
    <property type="component" value="Unassembled WGS sequence"/>
</dbReference>
<comment type="similarity">
    <text evidence="1">Belongs to the ustYa family.</text>
</comment>
<dbReference type="EMBL" id="MU251492">
    <property type="protein sequence ID" value="KAG9233624.1"/>
    <property type="molecule type" value="Genomic_DNA"/>
</dbReference>
<name>A0A9P8C4L2_9HELO</name>
<evidence type="ECO:0000313" key="2">
    <source>
        <dbReference type="EMBL" id="KAG9233624.1"/>
    </source>
</evidence>
<dbReference type="PANTHER" id="PTHR33365:SF13">
    <property type="entry name" value="TAT PATHWAY SIGNAL SEQUENCE"/>
    <property type="match status" value="1"/>
</dbReference>